<dbReference type="Pfam" id="PF00583">
    <property type="entry name" value="Acetyltransf_1"/>
    <property type="match status" value="1"/>
</dbReference>
<accession>A0AAD9EF57</accession>
<evidence type="ECO:0000313" key="3">
    <source>
        <dbReference type="EMBL" id="KAK1845357.1"/>
    </source>
</evidence>
<feature type="compositionally biased region" description="Basic and acidic residues" evidence="1">
    <location>
        <begin position="82"/>
        <end position="99"/>
    </location>
</feature>
<evidence type="ECO:0000256" key="1">
    <source>
        <dbReference type="SAM" id="MobiDB-lite"/>
    </source>
</evidence>
<dbReference type="CDD" id="cd04301">
    <property type="entry name" value="NAT_SF"/>
    <property type="match status" value="1"/>
</dbReference>
<evidence type="ECO:0000259" key="2">
    <source>
        <dbReference type="PROSITE" id="PS51186"/>
    </source>
</evidence>
<dbReference type="AlphaFoldDB" id="A0AAD9EF57"/>
<dbReference type="InterPro" id="IPR016181">
    <property type="entry name" value="Acyl_CoA_acyltransferase"/>
</dbReference>
<dbReference type="InterPro" id="IPR000182">
    <property type="entry name" value="GNAT_dom"/>
</dbReference>
<name>A0AAD9EF57_9PEZI</name>
<dbReference type="EMBL" id="JAQOWY010000275">
    <property type="protein sequence ID" value="KAK1845357.1"/>
    <property type="molecule type" value="Genomic_DNA"/>
</dbReference>
<evidence type="ECO:0000313" key="4">
    <source>
        <dbReference type="Proteomes" id="UP001243330"/>
    </source>
</evidence>
<dbReference type="SUPFAM" id="SSF55729">
    <property type="entry name" value="Acyl-CoA N-acyltransferases (Nat)"/>
    <property type="match status" value="1"/>
</dbReference>
<dbReference type="Proteomes" id="UP001243330">
    <property type="component" value="Unassembled WGS sequence"/>
</dbReference>
<dbReference type="Gene3D" id="3.40.630.30">
    <property type="match status" value="1"/>
</dbReference>
<dbReference type="GO" id="GO:0016747">
    <property type="term" value="F:acyltransferase activity, transferring groups other than amino-acyl groups"/>
    <property type="evidence" value="ECO:0007669"/>
    <property type="project" value="InterPro"/>
</dbReference>
<reference evidence="3" key="1">
    <citation type="submission" date="2023-01" db="EMBL/GenBank/DDBJ databases">
        <title>Colletotrichum chrysophilum M932 genome sequence.</title>
        <authorList>
            <person name="Baroncelli R."/>
        </authorList>
    </citation>
    <scope>NUCLEOTIDE SEQUENCE</scope>
    <source>
        <strain evidence="3">M932</strain>
    </source>
</reference>
<dbReference type="PANTHER" id="PTHR43415">
    <property type="entry name" value="SPERMIDINE N(1)-ACETYLTRANSFERASE"/>
    <property type="match status" value="1"/>
</dbReference>
<comment type="caution">
    <text evidence="3">The sequence shown here is derived from an EMBL/GenBank/DDBJ whole genome shotgun (WGS) entry which is preliminary data.</text>
</comment>
<dbReference type="PANTHER" id="PTHR43415:SF3">
    <property type="entry name" value="GNAT-FAMILY ACETYLTRANSFERASE"/>
    <property type="match status" value="1"/>
</dbReference>
<proteinExistence type="predicted"/>
<keyword evidence="4" id="KW-1185">Reference proteome</keyword>
<gene>
    <name evidence="3" type="ORF">CCHR01_12016</name>
</gene>
<dbReference type="PROSITE" id="PS51186">
    <property type="entry name" value="GNAT"/>
    <property type="match status" value="1"/>
</dbReference>
<feature type="domain" description="N-acetyltransferase" evidence="2">
    <location>
        <begin position="128"/>
        <end position="197"/>
    </location>
</feature>
<organism evidence="3 4">
    <name type="scientific">Colletotrichum chrysophilum</name>
    <dbReference type="NCBI Taxonomy" id="1836956"/>
    <lineage>
        <taxon>Eukaryota</taxon>
        <taxon>Fungi</taxon>
        <taxon>Dikarya</taxon>
        <taxon>Ascomycota</taxon>
        <taxon>Pezizomycotina</taxon>
        <taxon>Sordariomycetes</taxon>
        <taxon>Hypocreomycetidae</taxon>
        <taxon>Glomerellales</taxon>
        <taxon>Glomerellaceae</taxon>
        <taxon>Colletotrichum</taxon>
        <taxon>Colletotrichum gloeosporioides species complex</taxon>
    </lineage>
</organism>
<feature type="region of interest" description="Disordered" evidence="1">
    <location>
        <begin position="79"/>
        <end position="99"/>
    </location>
</feature>
<sequence>MITDGLTNAFKTERLLIRAFDSSEPQIKFIYEHIEADPVLSALAQPWMLRPQTQKHAEGVAEGLTKAVLSVALYLPASEPGAESKNKPDGKIDSRKKNGDEPVPIGILIVGWEGAPQWDQAHHRSTTIGISLAAEYQNQGYGREAINWALDWAFRFGAFHSVRIATSSFNERAQSLYLKLGFVEEGRDREAFWFDRK</sequence>
<protein>
    <recommendedName>
        <fullName evidence="2">N-acetyltransferase domain-containing protein</fullName>
    </recommendedName>
</protein>